<comment type="cofactor">
    <cofactor evidence="5">
        <name>adenosylcob(III)alamin</name>
        <dbReference type="ChEBI" id="CHEBI:18408"/>
    </cofactor>
    <text evidence="5">Binds between the large and small subunits.</text>
</comment>
<evidence type="ECO:0000256" key="2">
    <source>
        <dbReference type="ARBA" id="ARBA00023239"/>
    </source>
</evidence>
<dbReference type="NCBIfam" id="NF003971">
    <property type="entry name" value="PRK05465.1"/>
    <property type="match status" value="1"/>
</dbReference>
<dbReference type="UniPathway" id="UPA00560"/>
<dbReference type="EC" id="4.3.1.7" evidence="5"/>
<dbReference type="GO" id="GO:0031419">
    <property type="term" value="F:cobalamin binding"/>
    <property type="evidence" value="ECO:0007669"/>
    <property type="project" value="UniProtKB-UniRule"/>
</dbReference>
<comment type="catalytic activity">
    <reaction evidence="5">
        <text>ethanolamine = acetaldehyde + NH4(+)</text>
        <dbReference type="Rhea" id="RHEA:15313"/>
        <dbReference type="ChEBI" id="CHEBI:15343"/>
        <dbReference type="ChEBI" id="CHEBI:28938"/>
        <dbReference type="ChEBI" id="CHEBI:57603"/>
        <dbReference type="EC" id="4.3.1.7"/>
    </reaction>
</comment>
<dbReference type="GO" id="GO:0008851">
    <property type="term" value="F:ethanolamine ammonia-lyase activity"/>
    <property type="evidence" value="ECO:0007669"/>
    <property type="project" value="UniProtKB-UniRule"/>
</dbReference>
<dbReference type="OrthoDB" id="114248at2"/>
<dbReference type="Pfam" id="PF05985">
    <property type="entry name" value="EutC"/>
    <property type="match status" value="1"/>
</dbReference>
<organism evidence="6 7">
    <name type="scientific">Arundinibacter roseus</name>
    <dbReference type="NCBI Taxonomy" id="2070510"/>
    <lineage>
        <taxon>Bacteria</taxon>
        <taxon>Pseudomonadati</taxon>
        <taxon>Bacteroidota</taxon>
        <taxon>Cytophagia</taxon>
        <taxon>Cytophagales</taxon>
        <taxon>Spirosomataceae</taxon>
        <taxon>Arundinibacter</taxon>
    </lineage>
</organism>
<dbReference type="GO" id="GO:0006520">
    <property type="term" value="P:amino acid metabolic process"/>
    <property type="evidence" value="ECO:0007669"/>
    <property type="project" value="InterPro"/>
</dbReference>
<sequence length="251" mass="28150">MTQLTQPDDWEYLRQFTPARLALGRSGHSIPTRQLLEFNLDHARARDAVYSIFDQEWIKYQVSTLGLSALFLQSQARDRREFLLRPDLGRRLNEPSRQHLKEQVMPPNELSIVVADGLSASAVNAHAPQIIGLLVPQMKALGWQMAPVGVVSQARVAVADEIGFYQQSEMVLILIGERPGLTSPDSMGAYLTYRPKPGLTDESRNCISNIRPDGLSYERATEKIVYLLTEMKKNQLSGVGLKDDFNSQLNA</sequence>
<proteinExistence type="inferred from homology"/>
<comment type="pathway">
    <text evidence="5">Amine and polyamine degradation; ethanolamine degradation.</text>
</comment>
<evidence type="ECO:0000256" key="5">
    <source>
        <dbReference type="HAMAP-Rule" id="MF_00601"/>
    </source>
</evidence>
<dbReference type="RefSeq" id="WP_132118536.1">
    <property type="nucleotide sequence ID" value="NZ_SMJU01000008.1"/>
</dbReference>
<reference evidence="6 7" key="1">
    <citation type="submission" date="2019-02" db="EMBL/GenBank/DDBJ databases">
        <title>Arundinibacter roseus gen. nov., sp. nov., a new member of the family Cytophagaceae.</title>
        <authorList>
            <person name="Szuroczki S."/>
            <person name="Khayer B."/>
            <person name="Sproer C."/>
            <person name="Toumi M."/>
            <person name="Szabo A."/>
            <person name="Felfoldi T."/>
            <person name="Schumann P."/>
            <person name="Toth E."/>
        </authorList>
    </citation>
    <scope>NUCLEOTIDE SEQUENCE [LARGE SCALE GENOMIC DNA]</scope>
    <source>
        <strain evidence="6 7">DMA-k-7a</strain>
    </source>
</reference>
<dbReference type="InterPro" id="IPR042255">
    <property type="entry name" value="EutC_N"/>
</dbReference>
<evidence type="ECO:0000313" key="7">
    <source>
        <dbReference type="Proteomes" id="UP000295706"/>
    </source>
</evidence>
<evidence type="ECO:0000256" key="3">
    <source>
        <dbReference type="ARBA" id="ARBA00023285"/>
    </source>
</evidence>
<dbReference type="PIRSF" id="PIRSF018982">
    <property type="entry name" value="EutC"/>
    <property type="match status" value="1"/>
</dbReference>
<dbReference type="AlphaFoldDB" id="A0A4R4KB69"/>
<gene>
    <name evidence="5" type="primary">eutC</name>
    <name evidence="6" type="ORF">EZE20_13635</name>
</gene>
<dbReference type="GO" id="GO:0031471">
    <property type="term" value="C:ethanolamine degradation polyhedral organelle"/>
    <property type="evidence" value="ECO:0007669"/>
    <property type="project" value="UniProtKB-UniRule"/>
</dbReference>
<dbReference type="Gene3D" id="1.10.30.40">
    <property type="entry name" value="Ethanolamine ammonia-lyase light chain (EutC), N-terminal domain"/>
    <property type="match status" value="1"/>
</dbReference>
<name>A0A4R4KB69_9BACT</name>
<evidence type="ECO:0000313" key="6">
    <source>
        <dbReference type="EMBL" id="TDB63982.1"/>
    </source>
</evidence>
<dbReference type="Proteomes" id="UP000295706">
    <property type="component" value="Unassembled WGS sequence"/>
</dbReference>
<keyword evidence="2 5" id="KW-0456">Lyase</keyword>
<keyword evidence="7" id="KW-1185">Reference proteome</keyword>
<feature type="binding site" evidence="5">
    <location>
        <position position="177"/>
    </location>
    <ligand>
        <name>adenosylcob(III)alamin</name>
        <dbReference type="ChEBI" id="CHEBI:18408"/>
    </ligand>
</feature>
<keyword evidence="4 5" id="KW-1283">Bacterial microcompartment</keyword>
<accession>A0A4R4KB69</accession>
<dbReference type="GO" id="GO:0009350">
    <property type="term" value="C:ethanolamine ammonia-lyase complex"/>
    <property type="evidence" value="ECO:0007669"/>
    <property type="project" value="UniProtKB-UniRule"/>
</dbReference>
<dbReference type="PANTHER" id="PTHR39330">
    <property type="entry name" value="ETHANOLAMINE AMMONIA-LYASE LIGHT CHAIN"/>
    <property type="match status" value="1"/>
</dbReference>
<evidence type="ECO:0000256" key="1">
    <source>
        <dbReference type="ARBA" id="ARBA00022628"/>
    </source>
</evidence>
<comment type="subcellular location">
    <subcellularLocation>
        <location evidence="5">Bacterial microcompartment</location>
    </subcellularLocation>
</comment>
<protein>
    <recommendedName>
        <fullName evidence="5">Ethanolamine ammonia-lyase small subunit</fullName>
        <shortName evidence="5">EAL small subunit</shortName>
        <ecNumber evidence="5">4.3.1.7</ecNumber>
    </recommendedName>
</protein>
<dbReference type="InterPro" id="IPR042251">
    <property type="entry name" value="EutC_C"/>
</dbReference>
<comment type="function">
    <text evidence="5">Catalyzes the deamination of various vicinal amino-alcohols to oxo compounds. Allows this organism to utilize ethanolamine as the sole source of nitrogen and carbon in the presence of external vitamin B12.</text>
</comment>
<feature type="binding site" evidence="5">
    <location>
        <position position="156"/>
    </location>
    <ligand>
        <name>adenosylcob(III)alamin</name>
        <dbReference type="ChEBI" id="CHEBI:18408"/>
    </ligand>
</feature>
<dbReference type="GO" id="GO:0046336">
    <property type="term" value="P:ethanolamine catabolic process"/>
    <property type="evidence" value="ECO:0007669"/>
    <property type="project" value="UniProtKB-UniRule"/>
</dbReference>
<comment type="caution">
    <text evidence="6">The sequence shown here is derived from an EMBL/GenBank/DDBJ whole genome shotgun (WGS) entry which is preliminary data.</text>
</comment>
<dbReference type="Gene3D" id="3.40.50.11240">
    <property type="entry name" value="Ethanolamine ammonia-lyase light chain (EutC)"/>
    <property type="match status" value="1"/>
</dbReference>
<keyword evidence="3 5" id="KW-0170">Cobalt</keyword>
<comment type="subunit">
    <text evidence="5">The basic unit is a heterodimer which dimerizes to form tetramers. The heterotetramers trimerize; 6 large subunits form a core ring with 6 small subunits projecting outwards.</text>
</comment>
<dbReference type="InterPro" id="IPR009246">
    <property type="entry name" value="EutC"/>
</dbReference>
<feature type="binding site" evidence="5">
    <location>
        <position position="206"/>
    </location>
    <ligand>
        <name>adenosylcob(III)alamin</name>
        <dbReference type="ChEBI" id="CHEBI:18408"/>
    </ligand>
</feature>
<evidence type="ECO:0000256" key="4">
    <source>
        <dbReference type="ARBA" id="ARBA00024446"/>
    </source>
</evidence>
<dbReference type="PANTHER" id="PTHR39330:SF1">
    <property type="entry name" value="ETHANOLAMINE AMMONIA-LYASE SMALL SUBUNIT"/>
    <property type="match status" value="1"/>
</dbReference>
<keyword evidence="1 5" id="KW-0846">Cobalamin</keyword>
<dbReference type="EMBL" id="SMJU01000008">
    <property type="protein sequence ID" value="TDB63982.1"/>
    <property type="molecule type" value="Genomic_DNA"/>
</dbReference>
<dbReference type="HAMAP" id="MF_00601">
    <property type="entry name" value="EutC"/>
    <property type="match status" value="1"/>
</dbReference>
<comment type="similarity">
    <text evidence="5">Belongs to the EutC family.</text>
</comment>